<feature type="transmembrane region" description="Helical" evidence="6">
    <location>
        <begin position="759"/>
        <end position="781"/>
    </location>
</feature>
<dbReference type="EMBL" id="PYGK01000002">
    <property type="protein sequence ID" value="PSL34965.1"/>
    <property type="molecule type" value="Genomic_DNA"/>
</dbReference>
<keyword evidence="10" id="KW-1185">Reference proteome</keyword>
<dbReference type="PANTHER" id="PTHR30572:SF18">
    <property type="entry name" value="ABC-TYPE MACROLIDE FAMILY EXPORT SYSTEM PERMEASE COMPONENT 2"/>
    <property type="match status" value="1"/>
</dbReference>
<feature type="transmembrane region" description="Helical" evidence="6">
    <location>
        <begin position="338"/>
        <end position="361"/>
    </location>
</feature>
<organism evidence="9 10">
    <name type="scientific">Chitinophaga ginsengisoli</name>
    <dbReference type="NCBI Taxonomy" id="363837"/>
    <lineage>
        <taxon>Bacteria</taxon>
        <taxon>Pseudomonadati</taxon>
        <taxon>Bacteroidota</taxon>
        <taxon>Chitinophagia</taxon>
        <taxon>Chitinophagales</taxon>
        <taxon>Chitinophagaceae</taxon>
        <taxon>Chitinophaga</taxon>
    </lineage>
</organism>
<dbReference type="AlphaFoldDB" id="A0A2P8GM00"/>
<reference evidence="9 10" key="1">
    <citation type="submission" date="2018-03" db="EMBL/GenBank/DDBJ databases">
        <title>Genomic Encyclopedia of Archaeal and Bacterial Type Strains, Phase II (KMG-II): from individual species to whole genera.</title>
        <authorList>
            <person name="Goeker M."/>
        </authorList>
    </citation>
    <scope>NUCLEOTIDE SEQUENCE [LARGE SCALE GENOMIC DNA]</scope>
    <source>
        <strain evidence="9 10">DSM 18107</strain>
    </source>
</reference>
<feature type="transmembrane region" description="Helical" evidence="6">
    <location>
        <begin position="433"/>
        <end position="457"/>
    </location>
</feature>
<gene>
    <name evidence="9" type="ORF">CLV42_102539</name>
</gene>
<dbReference type="PANTHER" id="PTHR30572">
    <property type="entry name" value="MEMBRANE COMPONENT OF TRANSPORTER-RELATED"/>
    <property type="match status" value="1"/>
</dbReference>
<feature type="domain" description="ABC3 transporter permease C-terminal" evidence="7">
    <location>
        <begin position="680"/>
        <end position="790"/>
    </location>
</feature>
<feature type="transmembrane region" description="Helical" evidence="6">
    <location>
        <begin position="711"/>
        <end position="739"/>
    </location>
</feature>
<evidence type="ECO:0000313" key="10">
    <source>
        <dbReference type="Proteomes" id="UP000240978"/>
    </source>
</evidence>
<evidence type="ECO:0000256" key="6">
    <source>
        <dbReference type="SAM" id="Phobius"/>
    </source>
</evidence>
<keyword evidence="2" id="KW-1003">Cell membrane</keyword>
<keyword evidence="3 6" id="KW-0812">Transmembrane</keyword>
<dbReference type="Proteomes" id="UP000240978">
    <property type="component" value="Unassembled WGS sequence"/>
</dbReference>
<dbReference type="GO" id="GO:0022857">
    <property type="term" value="F:transmembrane transporter activity"/>
    <property type="evidence" value="ECO:0007669"/>
    <property type="project" value="TreeGrafter"/>
</dbReference>
<feature type="domain" description="MacB-like periplasmic core" evidence="8">
    <location>
        <begin position="486"/>
        <end position="606"/>
    </location>
</feature>
<dbReference type="InterPro" id="IPR050250">
    <property type="entry name" value="Macrolide_Exporter_MacB"/>
</dbReference>
<keyword evidence="5 6" id="KW-0472">Membrane</keyword>
<evidence type="ECO:0000256" key="1">
    <source>
        <dbReference type="ARBA" id="ARBA00004651"/>
    </source>
</evidence>
<feature type="domain" description="MacB-like periplasmic core" evidence="8">
    <location>
        <begin position="20"/>
        <end position="237"/>
    </location>
</feature>
<dbReference type="Pfam" id="PF12704">
    <property type="entry name" value="MacB_PCD"/>
    <property type="match status" value="2"/>
</dbReference>
<accession>A0A2P8GM00</accession>
<comment type="subcellular location">
    <subcellularLocation>
        <location evidence="1">Cell membrane</location>
        <topology evidence="1">Multi-pass membrane protein</topology>
    </subcellularLocation>
</comment>
<feature type="transmembrane region" description="Helical" evidence="6">
    <location>
        <begin position="395"/>
        <end position="421"/>
    </location>
</feature>
<protein>
    <submittedName>
        <fullName evidence="9">MacB-like protein</fullName>
    </submittedName>
</protein>
<feature type="domain" description="ABC3 transporter permease C-terminal" evidence="7">
    <location>
        <begin position="300"/>
        <end position="407"/>
    </location>
</feature>
<comment type="caution">
    <text evidence="9">The sequence shown here is derived from an EMBL/GenBank/DDBJ whole genome shotgun (WGS) entry which is preliminary data.</text>
</comment>
<evidence type="ECO:0000256" key="2">
    <source>
        <dbReference type="ARBA" id="ARBA00022475"/>
    </source>
</evidence>
<evidence type="ECO:0000313" key="9">
    <source>
        <dbReference type="EMBL" id="PSL34965.1"/>
    </source>
</evidence>
<evidence type="ECO:0000256" key="4">
    <source>
        <dbReference type="ARBA" id="ARBA00022989"/>
    </source>
</evidence>
<proteinExistence type="predicted"/>
<evidence type="ECO:0000259" key="7">
    <source>
        <dbReference type="Pfam" id="PF02687"/>
    </source>
</evidence>
<evidence type="ECO:0000256" key="5">
    <source>
        <dbReference type="ARBA" id="ARBA00023136"/>
    </source>
</evidence>
<feature type="transmembrane region" description="Helical" evidence="6">
    <location>
        <begin position="21"/>
        <end position="41"/>
    </location>
</feature>
<dbReference type="InterPro" id="IPR003838">
    <property type="entry name" value="ABC3_permease_C"/>
</dbReference>
<dbReference type="GO" id="GO:0005886">
    <property type="term" value="C:plasma membrane"/>
    <property type="evidence" value="ECO:0007669"/>
    <property type="project" value="UniProtKB-SubCell"/>
</dbReference>
<dbReference type="OrthoDB" id="5933722at2"/>
<dbReference type="Pfam" id="PF02687">
    <property type="entry name" value="FtsX"/>
    <property type="match status" value="2"/>
</dbReference>
<dbReference type="InterPro" id="IPR025857">
    <property type="entry name" value="MacB_PCD"/>
</dbReference>
<evidence type="ECO:0000259" key="8">
    <source>
        <dbReference type="Pfam" id="PF12704"/>
    </source>
</evidence>
<keyword evidence="4 6" id="KW-1133">Transmembrane helix</keyword>
<feature type="transmembrane region" description="Helical" evidence="6">
    <location>
        <begin position="675"/>
        <end position="699"/>
    </location>
</feature>
<dbReference type="RefSeq" id="WP_106601217.1">
    <property type="nucleotide sequence ID" value="NZ_PYGK01000002.1"/>
</dbReference>
<name>A0A2P8GM00_9BACT</name>
<evidence type="ECO:0000256" key="3">
    <source>
        <dbReference type="ARBA" id="ARBA00022692"/>
    </source>
</evidence>
<sequence>MLKNYTRLAWRNFRKYPLFSFINVAGLAIGLTCVLLVVLFVKNELSFDSFHEKGSKLYSITTTITDRNGVTTTGSGSGQVQGPAFKEAIPEIVDYVRFWNVGGFNIIGDEKAFQVQGLFADSSFFKLFSFPLLYGNPASALTDPHSIVLSEQTALKYFGRTDVVGETLKIEEQGMQTLTVTAVAKNIPSNSSIRFEVVLPFRFLEKFFKDGSWLNQYLSTFVLLHPKADAKKVAQKFAGIFQAKAAGELKEAGRREDISTKISFGLEVFTDMHLNEGAVQSEAGIYDGSLHTTLYLLAGIAAFILLMACINFVNLTIAHSLQRAKEIGIRKVNGSNRWQIISQFLIEAALLCIAAFLLAIVCSKLLLPAVNSFTGRHIELHLIKDAKIWMVELGILAISVIMTGLYPAFVLSGFNAVAVLYGKQKTRAGRGWLGKGLVVFQFTLAIGFVTGSLIYYLQMTFIGNKALGYNPSGIIDIKLPPQRNPDQLVPLFRTALTALPSVVQVAGFNSWGDNNVVKVNDRTIFSHKVRGDEFYLPDLGISLQQGRNFSPAFGADSSRSVIVNETFVKQTGWKNPLGQQVKLIGEWGGDMNMTVVGVMKDYHYNSLKEKIGPAVLVMKNYEHLLVKTKQGRGAEALAAIEGIYKKYLPDSPFQFSFIDDDIARQYRDDKHWQQIIAYVTILSVFICCLGLFGLSYLAARQRTKEIGIRKVLGAGVAGIAGLLSKDFLQLVIIAFLIASPLSFFVMNHWLDGFAYRIDVSWWIFLVAGAIATCIAMVTISFQTIRAAMANPVQSLRSE</sequence>
<feature type="transmembrane region" description="Helical" evidence="6">
    <location>
        <begin position="294"/>
        <end position="317"/>
    </location>
</feature>